<dbReference type="AlphaFoldDB" id="A0A212LE97"/>
<dbReference type="PANTHER" id="PTHR30514:SF20">
    <property type="entry name" value="TRANSCRIPTIONAL REGULATOR"/>
    <property type="match status" value="1"/>
</dbReference>
<sequence>MTDESEPMDFEDIDSAGAPPQEFRALRDIIIERRDKLPRRLAQVAAYAVESPDEIAFGTVASIASAAKVQPSTLVRFAKAMGYKGFSELQVVFQERLRDRPSNYDERLDAFSIHSSGRPATAAMLDGFGKAAIRSVERVCERIDPVVMDKAARILADAETIYLLAQRRSYPITSYMAYAFGKLGIRTVLIGSPLGIDREILNFASPRDAAFAISFTPYASSTVDHMRQVAVQGVPLVVITDSPFSPLVPENGAWFEIVEADFEGFRSLAATLTVAMALTVSVADLRRGREKQNLHTE</sequence>
<keyword evidence="3" id="KW-0804">Transcription</keyword>
<evidence type="ECO:0000259" key="4">
    <source>
        <dbReference type="PROSITE" id="PS51071"/>
    </source>
</evidence>
<accession>A0A212LE97</accession>
<dbReference type="InterPro" id="IPR047640">
    <property type="entry name" value="RpiR-like"/>
</dbReference>
<dbReference type="PANTHER" id="PTHR30514">
    <property type="entry name" value="GLUCOKINASE"/>
    <property type="match status" value="1"/>
</dbReference>
<dbReference type="Gene3D" id="3.40.50.10490">
    <property type="entry name" value="Glucose-6-phosphate isomerase like protein, domain 1"/>
    <property type="match status" value="1"/>
</dbReference>
<dbReference type="CDD" id="cd05013">
    <property type="entry name" value="SIS_RpiR"/>
    <property type="match status" value="1"/>
</dbReference>
<dbReference type="GO" id="GO:0003700">
    <property type="term" value="F:DNA-binding transcription factor activity"/>
    <property type="evidence" value="ECO:0007669"/>
    <property type="project" value="InterPro"/>
</dbReference>
<dbReference type="SUPFAM" id="SSF53697">
    <property type="entry name" value="SIS domain"/>
    <property type="match status" value="1"/>
</dbReference>
<organism evidence="5">
    <name type="scientific">uncultured Pleomorphomonas sp</name>
    <dbReference type="NCBI Taxonomy" id="442121"/>
    <lineage>
        <taxon>Bacteria</taxon>
        <taxon>Pseudomonadati</taxon>
        <taxon>Pseudomonadota</taxon>
        <taxon>Alphaproteobacteria</taxon>
        <taxon>Hyphomicrobiales</taxon>
        <taxon>Pleomorphomonadaceae</taxon>
        <taxon>Pleomorphomonas</taxon>
        <taxon>environmental samples</taxon>
    </lineage>
</organism>
<proteinExistence type="predicted"/>
<dbReference type="InterPro" id="IPR036388">
    <property type="entry name" value="WH-like_DNA-bd_sf"/>
</dbReference>
<dbReference type="InterPro" id="IPR001347">
    <property type="entry name" value="SIS_dom"/>
</dbReference>
<dbReference type="Pfam" id="PF01380">
    <property type="entry name" value="SIS"/>
    <property type="match status" value="1"/>
</dbReference>
<feature type="domain" description="HTH rpiR-type" evidence="4">
    <location>
        <begin position="24"/>
        <end position="100"/>
    </location>
</feature>
<evidence type="ECO:0000256" key="1">
    <source>
        <dbReference type="ARBA" id="ARBA00023015"/>
    </source>
</evidence>
<dbReference type="GO" id="GO:1901135">
    <property type="term" value="P:carbohydrate derivative metabolic process"/>
    <property type="evidence" value="ECO:0007669"/>
    <property type="project" value="InterPro"/>
</dbReference>
<keyword evidence="2" id="KW-0238">DNA-binding</keyword>
<dbReference type="InterPro" id="IPR009057">
    <property type="entry name" value="Homeodomain-like_sf"/>
</dbReference>
<dbReference type="PROSITE" id="PS51071">
    <property type="entry name" value="HTH_RPIR"/>
    <property type="match status" value="1"/>
</dbReference>
<evidence type="ECO:0000256" key="3">
    <source>
        <dbReference type="ARBA" id="ARBA00023163"/>
    </source>
</evidence>
<dbReference type="SUPFAM" id="SSF46689">
    <property type="entry name" value="Homeodomain-like"/>
    <property type="match status" value="1"/>
</dbReference>
<dbReference type="EMBL" id="FMJD01000007">
    <property type="protein sequence ID" value="SCM75820.1"/>
    <property type="molecule type" value="Genomic_DNA"/>
</dbReference>
<dbReference type="Gene3D" id="1.10.10.10">
    <property type="entry name" value="Winged helix-like DNA-binding domain superfamily/Winged helix DNA-binding domain"/>
    <property type="match status" value="1"/>
</dbReference>
<dbReference type="GO" id="GO:0097367">
    <property type="term" value="F:carbohydrate derivative binding"/>
    <property type="evidence" value="ECO:0007669"/>
    <property type="project" value="InterPro"/>
</dbReference>
<dbReference type="GO" id="GO:0003677">
    <property type="term" value="F:DNA binding"/>
    <property type="evidence" value="ECO:0007669"/>
    <property type="project" value="UniProtKB-KW"/>
</dbReference>
<name>A0A212LE97_9HYPH</name>
<dbReference type="InterPro" id="IPR000281">
    <property type="entry name" value="HTH_RpiR"/>
</dbReference>
<reference evidence="5" key="1">
    <citation type="submission" date="2016-08" db="EMBL/GenBank/DDBJ databases">
        <authorList>
            <person name="Seilhamer J.J."/>
        </authorList>
    </citation>
    <scope>NUCLEOTIDE SEQUENCE</scope>
    <source>
        <strain evidence="5">86</strain>
    </source>
</reference>
<keyword evidence="1" id="KW-0805">Transcription regulation</keyword>
<evidence type="ECO:0000256" key="2">
    <source>
        <dbReference type="ARBA" id="ARBA00023125"/>
    </source>
</evidence>
<dbReference type="Pfam" id="PF01418">
    <property type="entry name" value="HTH_6"/>
    <property type="match status" value="1"/>
</dbReference>
<protein>
    <submittedName>
        <fullName evidence="5">Transcriptional regulator</fullName>
    </submittedName>
</protein>
<dbReference type="InterPro" id="IPR046348">
    <property type="entry name" value="SIS_dom_sf"/>
</dbReference>
<dbReference type="InterPro" id="IPR035472">
    <property type="entry name" value="RpiR-like_SIS"/>
</dbReference>
<evidence type="ECO:0000313" key="5">
    <source>
        <dbReference type="EMBL" id="SCM75820.1"/>
    </source>
</evidence>
<gene>
    <name evidence="5" type="ORF">KL86PLE_30267</name>
</gene>